<dbReference type="STRING" id="572547.Amico_0532"/>
<dbReference type="Pfam" id="PF13426">
    <property type="entry name" value="PAS_9"/>
    <property type="match status" value="1"/>
</dbReference>
<dbReference type="PANTHER" id="PTHR43155:SF2">
    <property type="entry name" value="CYCLIC DI-GMP PHOSPHODIESTERASE PA4108"/>
    <property type="match status" value="1"/>
</dbReference>
<dbReference type="Pfam" id="PF13487">
    <property type="entry name" value="HD_5"/>
    <property type="match status" value="1"/>
</dbReference>
<feature type="domain" description="PAC" evidence="2">
    <location>
        <begin position="207"/>
        <end position="259"/>
    </location>
</feature>
<sequence>MEIKQDLDKVHLQYLFDNALDVAVLVDPSGNVCRVNSYFERLFALKEEEIIGKSIIDIAFPPHSRNRAKQAILELQKGEKIELSEVQCMRKDETTFLCRVVVFPILFNSKVASIYVVFYDLTQKNEREKQLLYASAVVKESPVVFFRLKADEGWPIIYASENVSRWGYTSELLVRNENSYLGIIYEEDREKIIRQVRFYEEAGREEYELEYRILTGKGDIIWVNEMASVLRDDYGRALYYQCAVKNVTTRKEAEIALSLNYHKMSRAWDQTIEVMAITTEMKDPFAMGHQKRVASLSCAIAVKLGLKKEEVHNLEKAALVHDIGRVEIPSELLSKPGPLTDAEFELVQTHSEIGFAILSRIDLSWPLAEIVHQHHERIDGSGYPRGLKSDKILLPAKIISVADIVEAMTSHRPYRPALGIDAALDEIEKLKGVALDETVVDSCVKLFRENEFSFIDE</sequence>
<dbReference type="SUPFAM" id="SSF109604">
    <property type="entry name" value="HD-domain/PDEase-like"/>
    <property type="match status" value="1"/>
</dbReference>
<dbReference type="AlphaFoldDB" id="D5EDN6"/>
<dbReference type="eggNOG" id="COG3829">
    <property type="taxonomic scope" value="Bacteria"/>
</dbReference>
<dbReference type="NCBIfam" id="TIGR00229">
    <property type="entry name" value="sensory_box"/>
    <property type="match status" value="2"/>
</dbReference>
<dbReference type="InterPro" id="IPR037522">
    <property type="entry name" value="HD_GYP_dom"/>
</dbReference>
<evidence type="ECO:0000259" key="1">
    <source>
        <dbReference type="PROSITE" id="PS50112"/>
    </source>
</evidence>
<dbReference type="EMBL" id="CP001997">
    <property type="protein sequence ID" value="ADE56668.1"/>
    <property type="molecule type" value="Genomic_DNA"/>
</dbReference>
<dbReference type="InterPro" id="IPR000014">
    <property type="entry name" value="PAS"/>
</dbReference>
<dbReference type="SMART" id="SM00091">
    <property type="entry name" value="PAS"/>
    <property type="match status" value="2"/>
</dbReference>
<evidence type="ECO:0000313" key="4">
    <source>
        <dbReference type="EMBL" id="ADE56668.1"/>
    </source>
</evidence>
<keyword evidence="5" id="KW-1185">Reference proteome</keyword>
<dbReference type="SMART" id="SM00086">
    <property type="entry name" value="PAC"/>
    <property type="match status" value="2"/>
</dbReference>
<feature type="domain" description="HD-GYP" evidence="3">
    <location>
        <begin position="264"/>
        <end position="457"/>
    </location>
</feature>
<dbReference type="KEGG" id="aco:Amico_0532"/>
<dbReference type="Proteomes" id="UP000002366">
    <property type="component" value="Chromosome"/>
</dbReference>
<dbReference type="InterPro" id="IPR013655">
    <property type="entry name" value="PAS_fold_3"/>
</dbReference>
<evidence type="ECO:0000259" key="2">
    <source>
        <dbReference type="PROSITE" id="PS50113"/>
    </source>
</evidence>
<dbReference type="SMART" id="SM00471">
    <property type="entry name" value="HDc"/>
    <property type="match status" value="1"/>
</dbReference>
<dbReference type="InterPro" id="IPR000700">
    <property type="entry name" value="PAS-assoc_C"/>
</dbReference>
<dbReference type="Pfam" id="PF08447">
    <property type="entry name" value="PAS_3"/>
    <property type="match status" value="1"/>
</dbReference>
<organism evidence="4 5">
    <name type="scientific">Aminobacterium colombiense (strain DSM 12261 / ALA-1)</name>
    <dbReference type="NCBI Taxonomy" id="572547"/>
    <lineage>
        <taxon>Bacteria</taxon>
        <taxon>Thermotogati</taxon>
        <taxon>Synergistota</taxon>
        <taxon>Synergistia</taxon>
        <taxon>Synergistales</taxon>
        <taxon>Aminobacteriaceae</taxon>
        <taxon>Aminobacterium</taxon>
    </lineage>
</organism>
<dbReference type="InterPro" id="IPR035965">
    <property type="entry name" value="PAS-like_dom_sf"/>
</dbReference>
<protein>
    <submittedName>
        <fullName evidence="4">Putative PAS/PAC sensor protein</fullName>
    </submittedName>
</protein>
<evidence type="ECO:0000313" key="5">
    <source>
        <dbReference type="Proteomes" id="UP000002366"/>
    </source>
</evidence>
<dbReference type="SUPFAM" id="SSF55785">
    <property type="entry name" value="PYP-like sensor domain (PAS domain)"/>
    <property type="match status" value="2"/>
</dbReference>
<dbReference type="PROSITE" id="PS50112">
    <property type="entry name" value="PAS"/>
    <property type="match status" value="1"/>
</dbReference>
<proteinExistence type="predicted"/>
<dbReference type="PROSITE" id="PS51832">
    <property type="entry name" value="HD_GYP"/>
    <property type="match status" value="1"/>
</dbReference>
<evidence type="ECO:0000259" key="3">
    <source>
        <dbReference type="PROSITE" id="PS51832"/>
    </source>
</evidence>
<dbReference type="PROSITE" id="PS50113">
    <property type="entry name" value="PAC"/>
    <property type="match status" value="1"/>
</dbReference>
<dbReference type="PANTHER" id="PTHR43155">
    <property type="entry name" value="CYCLIC DI-GMP PHOSPHODIESTERASE PA4108-RELATED"/>
    <property type="match status" value="1"/>
</dbReference>
<dbReference type="HOGENOM" id="CLU_000445_92_13_0"/>
<dbReference type="Gene3D" id="3.30.450.20">
    <property type="entry name" value="PAS domain"/>
    <property type="match status" value="2"/>
</dbReference>
<feature type="domain" description="PAS" evidence="1">
    <location>
        <begin position="8"/>
        <end position="79"/>
    </location>
</feature>
<name>D5EDN6_AMICL</name>
<gene>
    <name evidence="4" type="ordered locus">Amico_0532</name>
</gene>
<dbReference type="CDD" id="cd00077">
    <property type="entry name" value="HDc"/>
    <property type="match status" value="1"/>
</dbReference>
<dbReference type="eggNOG" id="COG2206">
    <property type="taxonomic scope" value="Bacteria"/>
</dbReference>
<reference evidence="4 5" key="1">
    <citation type="journal article" date="2010" name="Stand. Genomic Sci.">
        <title>Complete genome sequence of Aminobacterium colombiense type strain (ALA-1).</title>
        <authorList>
            <person name="Chertkov O."/>
            <person name="Sikorski J."/>
            <person name="Brambilla E."/>
            <person name="Lapidus A."/>
            <person name="Copeland A."/>
            <person name="Glavina Del Rio T."/>
            <person name="Nolan M."/>
            <person name="Lucas S."/>
            <person name="Tice H."/>
            <person name="Cheng J.F."/>
            <person name="Han C."/>
            <person name="Detter J.C."/>
            <person name="Bruce D."/>
            <person name="Tapia R."/>
            <person name="Goodwin L."/>
            <person name="Pitluck S."/>
            <person name="Liolios K."/>
            <person name="Ivanova N."/>
            <person name="Mavromatis K."/>
            <person name="Ovchinnikova G."/>
            <person name="Pati A."/>
            <person name="Chen A."/>
            <person name="Palaniappan K."/>
            <person name="Land M."/>
            <person name="Hauser L."/>
            <person name="Chang Y.J."/>
            <person name="Jeffries C.D."/>
            <person name="Spring S."/>
            <person name="Rohde M."/>
            <person name="Goker M."/>
            <person name="Bristow J."/>
            <person name="Eisen J.A."/>
            <person name="Markowitz V."/>
            <person name="Hugenholtz P."/>
            <person name="Kyrpides N.C."/>
            <person name="Klenk H.P."/>
        </authorList>
    </citation>
    <scope>NUCLEOTIDE SEQUENCE [LARGE SCALE GENOMIC DNA]</scope>
    <source>
        <strain evidence="5">DSM 12261 / ALA-1</strain>
    </source>
</reference>
<dbReference type="InterPro" id="IPR001610">
    <property type="entry name" value="PAC"/>
</dbReference>
<accession>D5EDN6</accession>
<dbReference type="Gene3D" id="1.10.3210.10">
    <property type="entry name" value="Hypothetical protein af1432"/>
    <property type="match status" value="1"/>
</dbReference>
<dbReference type="CDD" id="cd00130">
    <property type="entry name" value="PAS"/>
    <property type="match status" value="2"/>
</dbReference>
<dbReference type="InterPro" id="IPR003607">
    <property type="entry name" value="HD/PDEase_dom"/>
</dbReference>